<gene>
    <name evidence="2" type="ORF">SAMN05216219_2775</name>
</gene>
<accession>A0A1I5D747</accession>
<dbReference type="STRING" id="995034.SAMN05216219_2775"/>
<sequence>MPSTRLARASVLGITTVAGLLLTGCAGGQSAAEACSIVQTTMEKAQEDLSESVASFGSDPTAGADAVDDLAASFSGANDKISNADVKKTTDAAEKALGAFAAEMRTAADDPTNVDSEALTDALEGIQTTFADIQTACAA</sequence>
<evidence type="ECO:0000313" key="3">
    <source>
        <dbReference type="Proteomes" id="UP000198867"/>
    </source>
</evidence>
<evidence type="ECO:0000313" key="2">
    <source>
        <dbReference type="EMBL" id="SFN95032.1"/>
    </source>
</evidence>
<dbReference type="OrthoDB" id="4982568at2"/>
<evidence type="ECO:0000256" key="1">
    <source>
        <dbReference type="SAM" id="SignalP"/>
    </source>
</evidence>
<dbReference type="PROSITE" id="PS51257">
    <property type="entry name" value="PROKAR_LIPOPROTEIN"/>
    <property type="match status" value="1"/>
</dbReference>
<organism evidence="2 3">
    <name type="scientific">Mycetocola miduiensis</name>
    <dbReference type="NCBI Taxonomy" id="995034"/>
    <lineage>
        <taxon>Bacteria</taxon>
        <taxon>Bacillati</taxon>
        <taxon>Actinomycetota</taxon>
        <taxon>Actinomycetes</taxon>
        <taxon>Micrococcales</taxon>
        <taxon>Microbacteriaceae</taxon>
        <taxon>Mycetocola</taxon>
    </lineage>
</organism>
<keyword evidence="1" id="KW-0732">Signal</keyword>
<feature type="chain" id="PRO_5038574578" evidence="1">
    <location>
        <begin position="32"/>
        <end position="139"/>
    </location>
</feature>
<dbReference type="Proteomes" id="UP000198867">
    <property type="component" value="Unassembled WGS sequence"/>
</dbReference>
<dbReference type="RefSeq" id="WP_090712455.1">
    <property type="nucleotide sequence ID" value="NZ_FOVM01000008.1"/>
</dbReference>
<dbReference type="AlphaFoldDB" id="A0A1I5D747"/>
<proteinExistence type="predicted"/>
<protein>
    <submittedName>
        <fullName evidence="2">Uncharacterized protein</fullName>
    </submittedName>
</protein>
<dbReference type="EMBL" id="FOVM01000008">
    <property type="protein sequence ID" value="SFN95032.1"/>
    <property type="molecule type" value="Genomic_DNA"/>
</dbReference>
<name>A0A1I5D747_9MICO</name>
<reference evidence="3" key="1">
    <citation type="submission" date="2016-10" db="EMBL/GenBank/DDBJ databases">
        <authorList>
            <person name="Varghese N."/>
            <person name="Submissions S."/>
        </authorList>
    </citation>
    <scope>NUCLEOTIDE SEQUENCE [LARGE SCALE GENOMIC DNA]</scope>
    <source>
        <strain evidence="3">CGMCC 1.11101</strain>
    </source>
</reference>
<feature type="signal peptide" evidence="1">
    <location>
        <begin position="1"/>
        <end position="31"/>
    </location>
</feature>
<keyword evidence="3" id="KW-1185">Reference proteome</keyword>